<proteinExistence type="predicted"/>
<dbReference type="GO" id="GO:0008908">
    <property type="term" value="F:isochorismatase activity"/>
    <property type="evidence" value="ECO:0007669"/>
    <property type="project" value="UniProtKB-EC"/>
</dbReference>
<dbReference type="AlphaFoldDB" id="M7N5J7"/>
<dbReference type="Proteomes" id="UP000012015">
    <property type="component" value="Unassembled WGS sequence"/>
</dbReference>
<dbReference type="PANTHER" id="PTHR43540">
    <property type="entry name" value="PEROXYUREIDOACRYLATE/UREIDOACRYLATE AMIDOHYDROLASE-RELATED"/>
    <property type="match status" value="1"/>
</dbReference>
<accession>M7N5J7</accession>
<evidence type="ECO:0000313" key="4">
    <source>
        <dbReference type="Proteomes" id="UP000012015"/>
    </source>
</evidence>
<dbReference type="InterPro" id="IPR000868">
    <property type="entry name" value="Isochorismatase-like_dom"/>
</dbReference>
<keyword evidence="4" id="KW-1185">Reference proteome</keyword>
<evidence type="ECO:0000259" key="2">
    <source>
        <dbReference type="Pfam" id="PF00857"/>
    </source>
</evidence>
<evidence type="ECO:0000313" key="3">
    <source>
        <dbReference type="EMBL" id="EMQ97039.1"/>
    </source>
</evidence>
<feature type="domain" description="Isochorismatase-like" evidence="2">
    <location>
        <begin position="50"/>
        <end position="183"/>
    </location>
</feature>
<keyword evidence="1 3" id="KW-0378">Hydrolase</keyword>
<dbReference type="Pfam" id="PF00857">
    <property type="entry name" value="Isochorismatase"/>
    <property type="match status" value="1"/>
</dbReference>
<dbReference type="SUPFAM" id="SSF52499">
    <property type="entry name" value="Isochorismatase-like hydrolases"/>
    <property type="match status" value="1"/>
</dbReference>
<dbReference type="STRING" id="1276920.ADIAG_03558"/>
<dbReference type="PATRIC" id="fig|1276920.7.peg.3559"/>
<reference evidence="3 4" key="1">
    <citation type="journal article" date="2013" name="Genome Announc.">
        <title>Draft Genome Sequence of Arthrobacter gangotriensis Strain Lz1yT, Isolated from a Penguin Rookery Soil Sample Collected in Antarctica, near the Indian Station Dakshin Gangotri.</title>
        <authorList>
            <person name="Shivaji S."/>
            <person name="Ara S."/>
            <person name="Bandi S."/>
            <person name="Singh A."/>
            <person name="Kumar Pinnaka A."/>
        </authorList>
    </citation>
    <scope>NUCLEOTIDE SEQUENCE [LARGE SCALE GENOMIC DNA]</scope>
    <source>
        <strain evidence="3 4">Lz1y</strain>
    </source>
</reference>
<sequence>MCGSPVGADPAVCFGNKTGRGIPPRARSDPATVQECHTADMDEHLEGSKTALIIVNMQQGVLDHCVHPKKVLTRIADLVSRARDTGTPIYWVQDDREFERHSAGWRLAAGLEAQDDEHRIFKSYRDAFTGTGLHASLIAEDVGHLVVCGAQSDYALRTAAGRAASMGYDVTVVRDAHTTGAETFEGQTLTGDQIIAHTNAYFATLDYPNQDFLLKHTHEVVFQPVSVHD</sequence>
<name>M7N5J7_9MICC</name>
<dbReference type="PANTHER" id="PTHR43540:SF14">
    <property type="entry name" value="ISOCHORISMATASE"/>
    <property type="match status" value="1"/>
</dbReference>
<dbReference type="EC" id="3.3.2.1" evidence="3"/>
<comment type="caution">
    <text evidence="3">The sequence shown here is derived from an EMBL/GenBank/DDBJ whole genome shotgun (WGS) entry which is preliminary data.</text>
</comment>
<gene>
    <name evidence="3" type="ORF">ADIAG_03558</name>
</gene>
<evidence type="ECO:0000256" key="1">
    <source>
        <dbReference type="ARBA" id="ARBA00022801"/>
    </source>
</evidence>
<organism evidence="3 4">
    <name type="scientific">Paeniglutamicibacter gangotriensis Lz1y</name>
    <dbReference type="NCBI Taxonomy" id="1276920"/>
    <lineage>
        <taxon>Bacteria</taxon>
        <taxon>Bacillati</taxon>
        <taxon>Actinomycetota</taxon>
        <taxon>Actinomycetes</taxon>
        <taxon>Micrococcales</taxon>
        <taxon>Micrococcaceae</taxon>
        <taxon>Paeniglutamicibacter</taxon>
    </lineage>
</organism>
<dbReference type="InterPro" id="IPR036380">
    <property type="entry name" value="Isochorismatase-like_sf"/>
</dbReference>
<dbReference type="EMBL" id="AOCK01000012">
    <property type="protein sequence ID" value="EMQ97039.1"/>
    <property type="molecule type" value="Genomic_DNA"/>
</dbReference>
<dbReference type="InterPro" id="IPR050272">
    <property type="entry name" value="Isochorismatase-like_hydrls"/>
</dbReference>
<dbReference type="eggNOG" id="COG1335">
    <property type="taxonomic scope" value="Bacteria"/>
</dbReference>
<dbReference type="Gene3D" id="3.40.50.850">
    <property type="entry name" value="Isochorismatase-like"/>
    <property type="match status" value="1"/>
</dbReference>
<protein>
    <submittedName>
        <fullName evidence="3">Isochorismatase</fullName>
        <ecNumber evidence="3">3.3.2.1</ecNumber>
    </submittedName>
</protein>